<keyword evidence="3" id="KW-1185">Reference proteome</keyword>
<dbReference type="EMBL" id="JAMPLM010000007">
    <property type="protein sequence ID" value="MEP1058898.1"/>
    <property type="molecule type" value="Genomic_DNA"/>
</dbReference>
<dbReference type="RefSeq" id="WP_190448304.1">
    <property type="nucleotide sequence ID" value="NZ_JAMPLM010000007.1"/>
</dbReference>
<dbReference type="Proteomes" id="UP001476950">
    <property type="component" value="Unassembled WGS sequence"/>
</dbReference>
<evidence type="ECO:0000313" key="2">
    <source>
        <dbReference type="EMBL" id="MEP1058898.1"/>
    </source>
</evidence>
<gene>
    <name evidence="2" type="ORF">NDI38_10660</name>
</gene>
<protein>
    <submittedName>
        <fullName evidence="2">Lipid-A-disaccharide synthase</fullName>
    </submittedName>
</protein>
<evidence type="ECO:0000256" key="1">
    <source>
        <dbReference type="SAM" id="MobiDB-lite"/>
    </source>
</evidence>
<dbReference type="PANTHER" id="PTHR30372">
    <property type="entry name" value="LIPID-A-DISACCHARIDE SYNTHASE"/>
    <property type="match status" value="1"/>
</dbReference>
<dbReference type="InterPro" id="IPR003835">
    <property type="entry name" value="Glyco_trans_19"/>
</dbReference>
<proteinExistence type="predicted"/>
<organism evidence="2 3">
    <name type="scientific">Stenomitos frigidus AS-A4</name>
    <dbReference type="NCBI Taxonomy" id="2933935"/>
    <lineage>
        <taxon>Bacteria</taxon>
        <taxon>Bacillati</taxon>
        <taxon>Cyanobacteriota</taxon>
        <taxon>Cyanophyceae</taxon>
        <taxon>Leptolyngbyales</taxon>
        <taxon>Leptolyngbyaceae</taxon>
        <taxon>Stenomitos</taxon>
    </lineage>
</organism>
<dbReference type="PANTHER" id="PTHR30372:SF6">
    <property type="entry name" value="LIPID-A-DISACCHARIDE SYNTHASE"/>
    <property type="match status" value="1"/>
</dbReference>
<evidence type="ECO:0000313" key="3">
    <source>
        <dbReference type="Proteomes" id="UP001476950"/>
    </source>
</evidence>
<name>A0ABV0KI34_9CYAN</name>
<feature type="region of interest" description="Disordered" evidence="1">
    <location>
        <begin position="163"/>
        <end position="188"/>
    </location>
</feature>
<comment type="caution">
    <text evidence="2">The sequence shown here is derived from an EMBL/GenBank/DDBJ whole genome shotgun (WGS) entry which is preliminary data.</text>
</comment>
<sequence>MRHPIDILILSNGPGELATWVKPMVQALRQQLGDDRGQVRLSVVLSPCANASGQEAAIARRYPEVDRVQEAEHFFPFLLWGKTAEAWDWRSHGVVLFLGGDQFFPVVISRRLGYRSVIYAEWEARWYRWIDRFGVMREDIRSRVPQKYAHKFTVVGDLMAEAGRSEDGENRAGEGREAEEVGAKSEETASPHCQAEANYIPHPSALIGLLPGSKPTKLALGVPLCLAVAEQVAAVRPGTRFVIPVAPSLTLTTLAMYANSKENAAINELGWAAAELVLPTLPDERPFLKTAAGLRVELWTEAPAYKLLSQCSLCLTTVGANTAELGALAVPMLVLIPLQQIDRIRTWDGIPGLLANLPGIGGRVAAMMTRLALRRLGRLAWPNIWANAEIVPELAGDLQTDAITAIVLDLLDHPEKLKEMQTNLRHVRGQGGAAAKLARVVVETLANDEAIEA</sequence>
<accession>A0ABV0KI34</accession>
<reference evidence="2 3" key="1">
    <citation type="submission" date="2022-04" db="EMBL/GenBank/DDBJ databases">
        <title>Positive selection, recombination, and allopatry shape intraspecific diversity of widespread and dominant cyanobacteria.</title>
        <authorList>
            <person name="Wei J."/>
            <person name="Shu W."/>
            <person name="Hu C."/>
        </authorList>
    </citation>
    <scope>NUCLEOTIDE SEQUENCE [LARGE SCALE GENOMIC DNA]</scope>
    <source>
        <strain evidence="2 3">AS-A4</strain>
    </source>
</reference>